<dbReference type="EMBL" id="CAJHNJ030000136">
    <property type="protein sequence ID" value="CAG9136353.1"/>
    <property type="molecule type" value="Genomic_DNA"/>
</dbReference>
<keyword evidence="7" id="KW-1185">Reference proteome</keyword>
<evidence type="ECO:0000313" key="7">
    <source>
        <dbReference type="Proteomes" id="UP000653454"/>
    </source>
</evidence>
<dbReference type="InterPro" id="IPR008758">
    <property type="entry name" value="Peptidase_S28"/>
</dbReference>
<evidence type="ECO:0000256" key="5">
    <source>
        <dbReference type="ARBA" id="ARBA00023180"/>
    </source>
</evidence>
<evidence type="ECO:0000256" key="2">
    <source>
        <dbReference type="ARBA" id="ARBA00022670"/>
    </source>
</evidence>
<dbReference type="InterPro" id="IPR042269">
    <property type="entry name" value="Ser_carbopepase_S28_SKS"/>
</dbReference>
<keyword evidence="2" id="KW-0645">Protease</keyword>
<gene>
    <name evidence="6" type="ORF">PLXY2_LOCUS14598</name>
</gene>
<reference evidence="6" key="1">
    <citation type="submission" date="2020-11" db="EMBL/GenBank/DDBJ databases">
        <authorList>
            <person name="Whiteford S."/>
        </authorList>
    </citation>
    <scope>NUCLEOTIDE SEQUENCE</scope>
</reference>
<dbReference type="PANTHER" id="PTHR11010">
    <property type="entry name" value="PROTEASE S28 PRO-X CARBOXYPEPTIDASE-RELATED"/>
    <property type="match status" value="1"/>
</dbReference>
<keyword evidence="3" id="KW-0732">Signal</keyword>
<protein>
    <submittedName>
        <fullName evidence="6">(diamondback moth) hypothetical protein</fullName>
    </submittedName>
</protein>
<dbReference type="Proteomes" id="UP000653454">
    <property type="component" value="Unassembled WGS sequence"/>
</dbReference>
<evidence type="ECO:0000256" key="3">
    <source>
        <dbReference type="ARBA" id="ARBA00022729"/>
    </source>
</evidence>
<dbReference type="SUPFAM" id="SSF53474">
    <property type="entry name" value="alpha/beta-Hydrolases"/>
    <property type="match status" value="1"/>
</dbReference>
<evidence type="ECO:0000313" key="6">
    <source>
        <dbReference type="EMBL" id="CAG9136353.1"/>
    </source>
</evidence>
<accession>A0A8S4G5F0</accession>
<proteinExistence type="inferred from homology"/>
<keyword evidence="5" id="KW-0325">Glycoprotein</keyword>
<organism evidence="6 7">
    <name type="scientific">Plutella xylostella</name>
    <name type="common">Diamondback moth</name>
    <name type="synonym">Plutella maculipennis</name>
    <dbReference type="NCBI Taxonomy" id="51655"/>
    <lineage>
        <taxon>Eukaryota</taxon>
        <taxon>Metazoa</taxon>
        <taxon>Ecdysozoa</taxon>
        <taxon>Arthropoda</taxon>
        <taxon>Hexapoda</taxon>
        <taxon>Insecta</taxon>
        <taxon>Pterygota</taxon>
        <taxon>Neoptera</taxon>
        <taxon>Endopterygota</taxon>
        <taxon>Lepidoptera</taxon>
        <taxon>Glossata</taxon>
        <taxon>Ditrysia</taxon>
        <taxon>Yponomeutoidea</taxon>
        <taxon>Plutellidae</taxon>
        <taxon>Plutella</taxon>
    </lineage>
</organism>
<name>A0A8S4G5F0_PLUXY</name>
<evidence type="ECO:0000256" key="4">
    <source>
        <dbReference type="ARBA" id="ARBA00022801"/>
    </source>
</evidence>
<dbReference type="Pfam" id="PF05577">
    <property type="entry name" value="Peptidase_S28"/>
    <property type="match status" value="1"/>
</dbReference>
<dbReference type="PANTHER" id="PTHR11010:SF5">
    <property type="entry name" value="RE36938P-RELATED"/>
    <property type="match status" value="1"/>
</dbReference>
<sequence length="469" mass="54236">MNAAAGTFAPDGRVQIRWIEQPLDHFDKKEKRMWLMRYFERLDFWRPNGPIYLFIGGEGEAHPGFLKAGMIYELAKETSGAMIMSEHRYYGKSMPLENRGVKNLRFLSARQALADIEKLLKRMKLLPGFKNSKVVAIGGSYPGNMAAWLKLLYPNLIDAALASSAPVLAQKNFKEYLETVSDDYEQYGTPQCWDYIKQKFEHYDNSFKTKAGIRKLKEEEGICESSDMNRPENQQLFVYSEASAFMGVAQYGTEKRIRKHCEQLMDDDSSEVKNNSLRSIFINDSKKHLWNRDEECYEIDFDEIIVEIRKGGSWLTSWVFQMCNEFSYAKSTSSENQPFGKNIPIETFYKICTLSFGPEYDEAGIEETVKKTNELYGGLTPNVTKVIFVNGELDPWHRLGILEDVSYDAPSKFIPRSSHCRDLLPNRDGDPDELVETRKYIKYLIKHWIGIEPCDLKDKRKECKNNEKS</sequence>
<comment type="similarity">
    <text evidence="1">Belongs to the peptidase S28 family.</text>
</comment>
<keyword evidence="4" id="KW-0378">Hydrolase</keyword>
<dbReference type="Gene3D" id="1.20.120.980">
    <property type="entry name" value="Serine carboxypeptidase S28, SKS domain"/>
    <property type="match status" value="1"/>
</dbReference>
<evidence type="ECO:0000256" key="1">
    <source>
        <dbReference type="ARBA" id="ARBA00011079"/>
    </source>
</evidence>
<comment type="caution">
    <text evidence="6">The sequence shown here is derived from an EMBL/GenBank/DDBJ whole genome shotgun (WGS) entry which is preliminary data.</text>
</comment>
<dbReference type="GO" id="GO:0008239">
    <property type="term" value="F:dipeptidyl-peptidase activity"/>
    <property type="evidence" value="ECO:0007669"/>
    <property type="project" value="TreeGrafter"/>
</dbReference>
<dbReference type="GO" id="GO:0006508">
    <property type="term" value="P:proteolysis"/>
    <property type="evidence" value="ECO:0007669"/>
    <property type="project" value="UniProtKB-KW"/>
</dbReference>
<dbReference type="InterPro" id="IPR029058">
    <property type="entry name" value="AB_hydrolase_fold"/>
</dbReference>
<dbReference type="GO" id="GO:0070008">
    <property type="term" value="F:serine-type exopeptidase activity"/>
    <property type="evidence" value="ECO:0007669"/>
    <property type="project" value="InterPro"/>
</dbReference>
<dbReference type="AlphaFoldDB" id="A0A8S4G5F0"/>
<dbReference type="Gene3D" id="3.40.50.1820">
    <property type="entry name" value="alpha/beta hydrolase"/>
    <property type="match status" value="1"/>
</dbReference>